<dbReference type="RefSeq" id="WP_253478920.1">
    <property type="nucleotide sequence ID" value="NZ_JALJXV010000006.1"/>
</dbReference>
<feature type="region of interest" description="Disordered" evidence="5">
    <location>
        <begin position="316"/>
        <end position="338"/>
    </location>
</feature>
<feature type="region of interest" description="Disordered" evidence="5">
    <location>
        <begin position="278"/>
        <end position="299"/>
    </location>
</feature>
<keyword evidence="4" id="KW-0720">Serine protease</keyword>
<proteinExistence type="inferred from homology"/>
<dbReference type="PANTHER" id="PTHR33209:SF1">
    <property type="entry name" value="PEPTIDASE S49 DOMAIN-CONTAINING PROTEIN"/>
    <property type="match status" value="1"/>
</dbReference>
<name>A0AAE3G4Y1_9GAMM</name>
<sequence>MTRYPHIASRLFNVPLMVHPAKLDDIIAGLAPRLGLSTTDVLRGDLYDTLPSEKREPGYRVHDGIAVIDVFGALTHRGRMEADSTYLMGYGDVQRRIDHALADAGVRGMVLNIDSPGGEVEGAFQLAHAVRRANAIKPTWAVAEGAAASAAYLLGGAAGRVIATETSMVGSIGVVMRHADFSVALEKEGIAITPIYAGSHKVDGNPWEPLPETVQAKLQADVNALYSRFVDVVAAYRDKDPDKIRATEAQTYLAADALDQGLIDSIGTLHQAVEELQQETRSGGRGSLQATASGGNTMAKENEPLFTKAEVDKARAEGEAEAEAKHAEALASAKAEGRDEERARVTAIFNHEHAQGRTGLAIKAITTGLSVEQAGELLGAAPQERAAHMSSLQAVGNPDIRPDAQDDAEPESPHRVAASWDHAFGRA</sequence>
<dbReference type="PANTHER" id="PTHR33209">
    <property type="entry name" value="PROTEASE 4"/>
    <property type="match status" value="1"/>
</dbReference>
<protein>
    <submittedName>
        <fullName evidence="7">Signal peptide peptidase SppA</fullName>
    </submittedName>
</protein>
<gene>
    <name evidence="7" type="ORF">J2T57_002602</name>
</gene>
<evidence type="ECO:0000256" key="1">
    <source>
        <dbReference type="ARBA" id="ARBA00008683"/>
    </source>
</evidence>
<dbReference type="Pfam" id="PF01343">
    <property type="entry name" value="Peptidase_S49"/>
    <property type="match status" value="1"/>
</dbReference>
<dbReference type="Proteomes" id="UP001205843">
    <property type="component" value="Unassembled WGS sequence"/>
</dbReference>
<dbReference type="Gene3D" id="3.90.226.10">
    <property type="entry name" value="2-enoyl-CoA Hydratase, Chain A, domain 1"/>
    <property type="match status" value="1"/>
</dbReference>
<dbReference type="GO" id="GO:0006508">
    <property type="term" value="P:proteolysis"/>
    <property type="evidence" value="ECO:0007669"/>
    <property type="project" value="UniProtKB-KW"/>
</dbReference>
<evidence type="ECO:0000256" key="2">
    <source>
        <dbReference type="ARBA" id="ARBA00022670"/>
    </source>
</evidence>
<comment type="similarity">
    <text evidence="1">Belongs to the peptidase S49 family.</text>
</comment>
<evidence type="ECO:0000313" key="7">
    <source>
        <dbReference type="EMBL" id="MCP1675452.1"/>
    </source>
</evidence>
<dbReference type="AlphaFoldDB" id="A0AAE3G4Y1"/>
<evidence type="ECO:0000256" key="4">
    <source>
        <dbReference type="ARBA" id="ARBA00022825"/>
    </source>
</evidence>
<dbReference type="InterPro" id="IPR029045">
    <property type="entry name" value="ClpP/crotonase-like_dom_sf"/>
</dbReference>
<evidence type="ECO:0000256" key="5">
    <source>
        <dbReference type="SAM" id="MobiDB-lite"/>
    </source>
</evidence>
<dbReference type="InterPro" id="IPR033855">
    <property type="entry name" value="Protein_C"/>
</dbReference>
<reference evidence="7" key="1">
    <citation type="submission" date="2022-03" db="EMBL/GenBank/DDBJ databases">
        <title>Genomic Encyclopedia of Type Strains, Phase III (KMG-III): the genomes of soil and plant-associated and newly described type strains.</title>
        <authorList>
            <person name="Whitman W."/>
        </authorList>
    </citation>
    <scope>NUCLEOTIDE SEQUENCE</scope>
    <source>
        <strain evidence="7">ANL 6-2</strain>
    </source>
</reference>
<feature type="region of interest" description="Disordered" evidence="5">
    <location>
        <begin position="395"/>
        <end position="427"/>
    </location>
</feature>
<dbReference type="CDD" id="cd07022">
    <property type="entry name" value="S49_Sppa_36K_type"/>
    <property type="match status" value="1"/>
</dbReference>
<keyword evidence="3" id="KW-0378">Hydrolase</keyword>
<dbReference type="GO" id="GO:0008236">
    <property type="term" value="F:serine-type peptidase activity"/>
    <property type="evidence" value="ECO:0007669"/>
    <property type="project" value="UniProtKB-KW"/>
</dbReference>
<feature type="domain" description="Peptidase S49" evidence="6">
    <location>
        <begin position="134"/>
        <end position="279"/>
    </location>
</feature>
<organism evidence="7 8">
    <name type="scientific">Natronocella acetinitrilica</name>
    <dbReference type="NCBI Taxonomy" id="414046"/>
    <lineage>
        <taxon>Bacteria</taxon>
        <taxon>Pseudomonadati</taxon>
        <taxon>Pseudomonadota</taxon>
        <taxon>Gammaproteobacteria</taxon>
        <taxon>Chromatiales</taxon>
        <taxon>Ectothiorhodospiraceae</taxon>
        <taxon>Natronocella</taxon>
    </lineage>
</organism>
<dbReference type="EMBL" id="JALJXV010000006">
    <property type="protein sequence ID" value="MCP1675452.1"/>
    <property type="molecule type" value="Genomic_DNA"/>
</dbReference>
<keyword evidence="8" id="KW-1185">Reference proteome</keyword>
<keyword evidence="2" id="KW-0645">Protease</keyword>
<evidence type="ECO:0000313" key="8">
    <source>
        <dbReference type="Proteomes" id="UP001205843"/>
    </source>
</evidence>
<feature type="compositionally biased region" description="Basic and acidic residues" evidence="5">
    <location>
        <begin position="316"/>
        <end position="328"/>
    </location>
</feature>
<comment type="caution">
    <text evidence="7">The sequence shown here is derived from an EMBL/GenBank/DDBJ whole genome shotgun (WGS) entry which is preliminary data.</text>
</comment>
<dbReference type="Gene3D" id="6.20.330.10">
    <property type="match status" value="1"/>
</dbReference>
<accession>A0AAE3G4Y1</accession>
<dbReference type="InterPro" id="IPR002142">
    <property type="entry name" value="Peptidase_S49"/>
</dbReference>
<evidence type="ECO:0000256" key="3">
    <source>
        <dbReference type="ARBA" id="ARBA00022801"/>
    </source>
</evidence>
<evidence type="ECO:0000259" key="6">
    <source>
        <dbReference type="Pfam" id="PF01343"/>
    </source>
</evidence>
<dbReference type="SUPFAM" id="SSF52096">
    <property type="entry name" value="ClpP/crotonase"/>
    <property type="match status" value="1"/>
</dbReference>